<reference evidence="2 3" key="1">
    <citation type="submission" date="2015-09" db="EMBL/GenBank/DDBJ databases">
        <title>Atta colombica WGS genome.</title>
        <authorList>
            <person name="Nygaard S."/>
            <person name="Hu H."/>
            <person name="Boomsma J."/>
            <person name="Zhang G."/>
        </authorList>
    </citation>
    <scope>NUCLEOTIDE SEQUENCE [LARGE SCALE GENOMIC DNA]</scope>
    <source>
        <strain evidence="2">Treedump-2</strain>
        <tissue evidence="2">Whole body</tissue>
    </source>
</reference>
<keyword evidence="3" id="KW-1185">Reference proteome</keyword>
<name>A0A195AYQ6_9HYME</name>
<gene>
    <name evidence="2" type="ORF">ALC53_12349</name>
</gene>
<feature type="region of interest" description="Disordered" evidence="1">
    <location>
        <begin position="89"/>
        <end position="126"/>
    </location>
</feature>
<proteinExistence type="predicted"/>
<dbReference type="AlphaFoldDB" id="A0A195AYQ6"/>
<evidence type="ECO:0000313" key="2">
    <source>
        <dbReference type="EMBL" id="KYM77368.1"/>
    </source>
</evidence>
<protein>
    <submittedName>
        <fullName evidence="2">Uncharacterized protein</fullName>
    </submittedName>
</protein>
<sequence>MSTEIELRTFTRFRAHVSPIWKRLAKELQRLRSDTVMATQDSPNNGFLLGVARHTDPTRRILGVSVNKSISTNGDCCKSSVKARRVLSQAPHIDNNQQAKKKPNNAVGHAKRKETKKRVMKKASRGEKMQATLIRGLLSILNEPRVALRDFAVGSANARRLEFSSLVVEGRTREIGKASNENAKRRRSATAGYEYCAYGTGGSARTNAERKAKLAFQKEINAVEIAVLLTDRI</sequence>
<accession>A0A195AYQ6</accession>
<evidence type="ECO:0000313" key="3">
    <source>
        <dbReference type="Proteomes" id="UP000078540"/>
    </source>
</evidence>
<evidence type="ECO:0000256" key="1">
    <source>
        <dbReference type="SAM" id="MobiDB-lite"/>
    </source>
</evidence>
<dbReference type="EMBL" id="KQ976701">
    <property type="protein sequence ID" value="KYM77368.1"/>
    <property type="molecule type" value="Genomic_DNA"/>
</dbReference>
<feature type="compositionally biased region" description="Basic residues" evidence="1">
    <location>
        <begin position="99"/>
        <end position="123"/>
    </location>
</feature>
<dbReference type="Proteomes" id="UP000078540">
    <property type="component" value="Unassembled WGS sequence"/>
</dbReference>
<organism evidence="2 3">
    <name type="scientific">Atta colombica</name>
    <dbReference type="NCBI Taxonomy" id="520822"/>
    <lineage>
        <taxon>Eukaryota</taxon>
        <taxon>Metazoa</taxon>
        <taxon>Ecdysozoa</taxon>
        <taxon>Arthropoda</taxon>
        <taxon>Hexapoda</taxon>
        <taxon>Insecta</taxon>
        <taxon>Pterygota</taxon>
        <taxon>Neoptera</taxon>
        <taxon>Endopterygota</taxon>
        <taxon>Hymenoptera</taxon>
        <taxon>Apocrita</taxon>
        <taxon>Aculeata</taxon>
        <taxon>Formicoidea</taxon>
        <taxon>Formicidae</taxon>
        <taxon>Myrmicinae</taxon>
        <taxon>Atta</taxon>
    </lineage>
</organism>